<dbReference type="Proteomes" id="UP000534930">
    <property type="component" value="Unassembled WGS sequence"/>
</dbReference>
<comment type="caution">
    <text evidence="4">The sequence shown here is derived from an EMBL/GenBank/DDBJ whole genome shotgun (WGS) entry which is preliminary data.</text>
</comment>
<feature type="non-terminal residue" evidence="4">
    <location>
        <position position="1"/>
    </location>
</feature>
<dbReference type="SMART" id="SM00343">
    <property type="entry name" value="ZnF_C2HC"/>
    <property type="match status" value="1"/>
</dbReference>
<protein>
    <submittedName>
        <fullName evidence="4">POK9 protein</fullName>
    </submittedName>
</protein>
<dbReference type="Pfam" id="PF00098">
    <property type="entry name" value="zf-CCHC"/>
    <property type="match status" value="1"/>
</dbReference>
<dbReference type="Gene3D" id="4.10.60.10">
    <property type="entry name" value="Zinc finger, CCHC-type"/>
    <property type="match status" value="1"/>
</dbReference>
<dbReference type="GO" id="GO:0008270">
    <property type="term" value="F:zinc ion binding"/>
    <property type="evidence" value="ECO:0007669"/>
    <property type="project" value="UniProtKB-KW"/>
</dbReference>
<evidence type="ECO:0000313" key="4">
    <source>
        <dbReference type="EMBL" id="NXH34932.1"/>
    </source>
</evidence>
<gene>
    <name evidence="4" type="primary">Ervk9_3</name>
    <name evidence="4" type="ORF">MYIHEB_R15964</name>
</gene>
<reference evidence="4 5" key="1">
    <citation type="submission" date="2019-09" db="EMBL/GenBank/DDBJ databases">
        <title>Bird 10,000 Genomes (B10K) Project - Family phase.</title>
        <authorList>
            <person name="Zhang G."/>
        </authorList>
    </citation>
    <scope>NUCLEOTIDE SEQUENCE [LARGE SCALE GENOMIC DNA]</scope>
    <source>
        <strain evidence="4">B10K-DU-001-33</strain>
        <tissue evidence="4">Muscle</tissue>
    </source>
</reference>
<dbReference type="AlphaFoldDB" id="A0A7K9JB55"/>
<evidence type="ECO:0000256" key="2">
    <source>
        <dbReference type="PROSITE-ProRule" id="PRU00047"/>
    </source>
</evidence>
<name>A0A7K9JB55_9CORV</name>
<accession>A0A7K9JB55</accession>
<keyword evidence="2" id="KW-0862">Zinc</keyword>
<keyword evidence="2" id="KW-0863">Zinc-finger</keyword>
<dbReference type="InterPro" id="IPR050195">
    <property type="entry name" value="Primate_lentivir_Gag_pol-like"/>
</dbReference>
<evidence type="ECO:0000313" key="5">
    <source>
        <dbReference type="Proteomes" id="UP000534930"/>
    </source>
</evidence>
<dbReference type="EMBL" id="VWZQ01011598">
    <property type="protein sequence ID" value="NXH34932.1"/>
    <property type="molecule type" value="Genomic_DNA"/>
</dbReference>
<keyword evidence="5" id="KW-1185">Reference proteome</keyword>
<dbReference type="PANTHER" id="PTHR40389">
    <property type="entry name" value="ENDOGENOUS RETROVIRUS GROUP K MEMBER 24 GAG POLYPROTEIN-RELATED"/>
    <property type="match status" value="1"/>
</dbReference>
<dbReference type="PROSITE" id="PS50158">
    <property type="entry name" value="ZF_CCHC"/>
    <property type="match status" value="1"/>
</dbReference>
<dbReference type="InterPro" id="IPR001878">
    <property type="entry name" value="Znf_CCHC"/>
</dbReference>
<dbReference type="GO" id="GO:0003676">
    <property type="term" value="F:nucleic acid binding"/>
    <property type="evidence" value="ECO:0007669"/>
    <property type="project" value="InterPro"/>
</dbReference>
<feature type="non-terminal residue" evidence="4">
    <location>
        <position position="89"/>
    </location>
</feature>
<dbReference type="InterPro" id="IPR008916">
    <property type="entry name" value="Retrov_capsid_C"/>
</dbReference>
<keyword evidence="1" id="KW-0449">Lipoprotein</keyword>
<organism evidence="4 5">
    <name type="scientific">Myiagra hebetior</name>
    <dbReference type="NCBI Taxonomy" id="381031"/>
    <lineage>
        <taxon>Eukaryota</taxon>
        <taxon>Metazoa</taxon>
        <taxon>Chordata</taxon>
        <taxon>Craniata</taxon>
        <taxon>Vertebrata</taxon>
        <taxon>Euteleostomi</taxon>
        <taxon>Archelosauria</taxon>
        <taxon>Archosauria</taxon>
        <taxon>Dinosauria</taxon>
        <taxon>Saurischia</taxon>
        <taxon>Theropoda</taxon>
        <taxon>Coelurosauria</taxon>
        <taxon>Aves</taxon>
        <taxon>Neognathae</taxon>
        <taxon>Neoaves</taxon>
        <taxon>Telluraves</taxon>
        <taxon>Australaves</taxon>
        <taxon>Passeriformes</taxon>
        <taxon>Corvoidea</taxon>
        <taxon>Monarchidae</taxon>
        <taxon>Myiagra</taxon>
    </lineage>
</organism>
<sequence>SNADCKKLLKLLPNPEPTLVEMTEACNRIGSIEHKYENMAAAFAAMKSPSDKAVACYSCGQPGHLKKDCFQAKGNSTKPFTAPGICPRC</sequence>
<evidence type="ECO:0000259" key="3">
    <source>
        <dbReference type="PROSITE" id="PS50158"/>
    </source>
</evidence>
<keyword evidence="1" id="KW-0519">Myristate</keyword>
<dbReference type="InterPro" id="IPR036875">
    <property type="entry name" value="Znf_CCHC_sf"/>
</dbReference>
<keyword evidence="2" id="KW-0479">Metal-binding</keyword>
<proteinExistence type="predicted"/>
<dbReference type="PANTHER" id="PTHR40389:SF2">
    <property type="entry name" value="ENDOGENOUS RETROVIRUS GROUP K MEMBER 24 GAG POLYPROTEIN-RELATED"/>
    <property type="match status" value="1"/>
</dbReference>
<dbReference type="Gene3D" id="1.10.1200.30">
    <property type="match status" value="1"/>
</dbReference>
<dbReference type="SUPFAM" id="SSF57756">
    <property type="entry name" value="Retrovirus zinc finger-like domains"/>
    <property type="match status" value="1"/>
</dbReference>
<feature type="domain" description="CCHC-type" evidence="3">
    <location>
        <begin position="56"/>
        <end position="69"/>
    </location>
</feature>
<evidence type="ECO:0000256" key="1">
    <source>
        <dbReference type="ARBA" id="ARBA00022707"/>
    </source>
</evidence>